<dbReference type="Proteomes" id="UP000485058">
    <property type="component" value="Unassembled WGS sequence"/>
</dbReference>
<comment type="caution">
    <text evidence="1">The sequence shown here is derived from an EMBL/GenBank/DDBJ whole genome shotgun (WGS) entry which is preliminary data.</text>
</comment>
<organism evidence="1 2">
    <name type="scientific">Haematococcus lacustris</name>
    <name type="common">Green alga</name>
    <name type="synonym">Haematococcus pluvialis</name>
    <dbReference type="NCBI Taxonomy" id="44745"/>
    <lineage>
        <taxon>Eukaryota</taxon>
        <taxon>Viridiplantae</taxon>
        <taxon>Chlorophyta</taxon>
        <taxon>core chlorophytes</taxon>
        <taxon>Chlorophyceae</taxon>
        <taxon>CS clade</taxon>
        <taxon>Chlamydomonadales</taxon>
        <taxon>Haematococcaceae</taxon>
        <taxon>Haematococcus</taxon>
    </lineage>
</organism>
<sequence length="170" mass="18388">MARDGKGFMRSAKVIAMPERGQSTADLPCTPQGCLLCGCTAVILGLRIRTVIKVLEELDIPCAAMHMPLGRSMWVYTTQAGRRCPSATNEVHDHDCTGRHATYLPYTQKHPGSMLADSRHSEGTAGTSSLVMCHAQTHVPACVSSTGASQKYSNIIQAEWPCWGVHHVAI</sequence>
<evidence type="ECO:0000313" key="2">
    <source>
        <dbReference type="Proteomes" id="UP000485058"/>
    </source>
</evidence>
<gene>
    <name evidence="1" type="ORF">HaLaN_03109</name>
</gene>
<evidence type="ECO:0000313" key="1">
    <source>
        <dbReference type="EMBL" id="GFH08187.1"/>
    </source>
</evidence>
<reference evidence="1 2" key="1">
    <citation type="submission" date="2020-02" db="EMBL/GenBank/DDBJ databases">
        <title>Draft genome sequence of Haematococcus lacustris strain NIES-144.</title>
        <authorList>
            <person name="Morimoto D."/>
            <person name="Nakagawa S."/>
            <person name="Yoshida T."/>
            <person name="Sawayama S."/>
        </authorList>
    </citation>
    <scope>NUCLEOTIDE SEQUENCE [LARGE SCALE GENOMIC DNA]</scope>
    <source>
        <strain evidence="1 2">NIES-144</strain>
    </source>
</reference>
<proteinExistence type="predicted"/>
<accession>A0A699YDM2</accession>
<dbReference type="AlphaFoldDB" id="A0A699YDM2"/>
<dbReference type="EMBL" id="BLLF01000144">
    <property type="protein sequence ID" value="GFH08187.1"/>
    <property type="molecule type" value="Genomic_DNA"/>
</dbReference>
<keyword evidence="2" id="KW-1185">Reference proteome</keyword>
<protein>
    <submittedName>
        <fullName evidence="1">Uncharacterized protein</fullName>
    </submittedName>
</protein>
<name>A0A699YDM2_HAELA</name>